<reference evidence="1 2" key="1">
    <citation type="journal article" date="2021" name="Nat. Plants">
        <title>The Taxus genome provides insights into paclitaxel biosynthesis.</title>
        <authorList>
            <person name="Xiong X."/>
            <person name="Gou J."/>
            <person name="Liao Q."/>
            <person name="Li Y."/>
            <person name="Zhou Q."/>
            <person name="Bi G."/>
            <person name="Li C."/>
            <person name="Du R."/>
            <person name="Wang X."/>
            <person name="Sun T."/>
            <person name="Guo L."/>
            <person name="Liang H."/>
            <person name="Lu P."/>
            <person name="Wu Y."/>
            <person name="Zhang Z."/>
            <person name="Ro D.K."/>
            <person name="Shang Y."/>
            <person name="Huang S."/>
            <person name="Yan J."/>
        </authorList>
    </citation>
    <scope>NUCLEOTIDE SEQUENCE [LARGE SCALE GENOMIC DNA]</scope>
    <source>
        <strain evidence="1">Ta-2019</strain>
    </source>
</reference>
<evidence type="ECO:0000313" key="2">
    <source>
        <dbReference type="Proteomes" id="UP000824469"/>
    </source>
</evidence>
<evidence type="ECO:0000313" key="1">
    <source>
        <dbReference type="EMBL" id="KAH9320431.1"/>
    </source>
</evidence>
<comment type="caution">
    <text evidence="1">The sequence shown here is derived from an EMBL/GenBank/DDBJ whole genome shotgun (WGS) entry which is preliminary data.</text>
</comment>
<sequence length="117" mass="12966">MVKRDISRGSRQKSVLENVHKTAALLRVAVTGPPPCSGRRSRDRRPCRAAVSLLKVQRPRKEGKRGKQRTRGLSGACGMLTHIRRALSGSRTPFEETCIIIGAFIKPLRSTVPYNFG</sequence>
<dbReference type="EMBL" id="JAHRHJ020000003">
    <property type="protein sequence ID" value="KAH9320431.1"/>
    <property type="molecule type" value="Genomic_DNA"/>
</dbReference>
<protein>
    <submittedName>
        <fullName evidence="1">Uncharacterized protein</fullName>
    </submittedName>
</protein>
<dbReference type="AlphaFoldDB" id="A0AA38GBJ5"/>
<gene>
    <name evidence="1" type="ORF">KI387_015070</name>
</gene>
<name>A0AA38GBJ5_TAXCH</name>
<keyword evidence="2" id="KW-1185">Reference proteome</keyword>
<organism evidence="1 2">
    <name type="scientific">Taxus chinensis</name>
    <name type="common">Chinese yew</name>
    <name type="synonym">Taxus wallichiana var. chinensis</name>
    <dbReference type="NCBI Taxonomy" id="29808"/>
    <lineage>
        <taxon>Eukaryota</taxon>
        <taxon>Viridiplantae</taxon>
        <taxon>Streptophyta</taxon>
        <taxon>Embryophyta</taxon>
        <taxon>Tracheophyta</taxon>
        <taxon>Spermatophyta</taxon>
        <taxon>Pinopsida</taxon>
        <taxon>Pinidae</taxon>
        <taxon>Conifers II</taxon>
        <taxon>Cupressales</taxon>
        <taxon>Taxaceae</taxon>
        <taxon>Taxus</taxon>
    </lineage>
</organism>
<feature type="non-terminal residue" evidence="1">
    <location>
        <position position="117"/>
    </location>
</feature>
<dbReference type="Proteomes" id="UP000824469">
    <property type="component" value="Unassembled WGS sequence"/>
</dbReference>
<proteinExistence type="predicted"/>
<accession>A0AA38GBJ5</accession>